<keyword evidence="1" id="KW-0808">Transferase</keyword>
<name>A0A7W4VE41_9BURK</name>
<dbReference type="PANTHER" id="PTHR13061:SF29">
    <property type="entry name" value="GAMMA CARBONIC ANHYDRASE-LIKE 1, MITOCHONDRIAL-RELATED"/>
    <property type="match status" value="1"/>
</dbReference>
<comment type="caution">
    <text evidence="1">The sequence shown here is derived from an EMBL/GenBank/DDBJ whole genome shotgun (WGS) entry which is preliminary data.</text>
</comment>
<keyword evidence="2" id="KW-1185">Reference proteome</keyword>
<reference evidence="1 2" key="1">
    <citation type="submission" date="2020-08" db="EMBL/GenBank/DDBJ databases">
        <title>Genomic Encyclopedia of Type Strains, Phase IV (KMG-V): Genome sequencing to study the core and pangenomes of soil and plant-associated prokaryotes.</title>
        <authorList>
            <person name="Whitman W."/>
        </authorList>
    </citation>
    <scope>NUCLEOTIDE SEQUENCE [LARGE SCALE GENOMIC DNA]</scope>
    <source>
        <strain evidence="1 2">SLV-2362</strain>
    </source>
</reference>
<dbReference type="PANTHER" id="PTHR13061">
    <property type="entry name" value="DYNACTIN SUBUNIT P25"/>
    <property type="match status" value="1"/>
</dbReference>
<protein>
    <submittedName>
        <fullName evidence="1">Carbonic anhydrase/acetyltransferase-like protein (Isoleucine patch superfamily)</fullName>
    </submittedName>
</protein>
<dbReference type="InterPro" id="IPR047324">
    <property type="entry name" value="LbH_gamma_CA-like"/>
</dbReference>
<dbReference type="Pfam" id="PF00132">
    <property type="entry name" value="Hexapep"/>
    <property type="match status" value="1"/>
</dbReference>
<dbReference type="InterPro" id="IPR050484">
    <property type="entry name" value="Transf_Hexapept/Carb_Anhydrase"/>
</dbReference>
<dbReference type="InterPro" id="IPR011004">
    <property type="entry name" value="Trimer_LpxA-like_sf"/>
</dbReference>
<dbReference type="AlphaFoldDB" id="A0A7W4VE41"/>
<dbReference type="EMBL" id="JACHWF010000006">
    <property type="protein sequence ID" value="MBB3009933.1"/>
    <property type="molecule type" value="Genomic_DNA"/>
</dbReference>
<organism evidence="1 2">
    <name type="scientific">Cupriavidus alkaliphilus</name>
    <dbReference type="NCBI Taxonomy" id="942866"/>
    <lineage>
        <taxon>Bacteria</taxon>
        <taxon>Pseudomonadati</taxon>
        <taxon>Pseudomonadota</taxon>
        <taxon>Betaproteobacteria</taxon>
        <taxon>Burkholderiales</taxon>
        <taxon>Burkholderiaceae</taxon>
        <taxon>Cupriavidus</taxon>
    </lineage>
</organism>
<proteinExistence type="predicted"/>
<dbReference type="GO" id="GO:0016740">
    <property type="term" value="F:transferase activity"/>
    <property type="evidence" value="ECO:0007669"/>
    <property type="project" value="UniProtKB-KW"/>
</dbReference>
<dbReference type="InterPro" id="IPR001451">
    <property type="entry name" value="Hexapep"/>
</dbReference>
<gene>
    <name evidence="1" type="ORF">FHX61_004609</name>
</gene>
<dbReference type="Proteomes" id="UP000578036">
    <property type="component" value="Unassembled WGS sequence"/>
</dbReference>
<sequence>MAIYKFCDNVPCGHSPAFVADSAELIGRVHVGSDASVWFGVVVRGDNEPVTIGERSNIQENCVLHTDPGFPLVIGSGVTVGHQATLHGCAIGDDSLIGIGAIVLNGAEIGRQCIVAAGSLVTTGKKFPDRTLIMGSPAKVVRKLNEHDLAELSVLADRYVVRAHRYDSTLERVDHAASWHRQ</sequence>
<evidence type="ECO:0000313" key="2">
    <source>
        <dbReference type="Proteomes" id="UP000578036"/>
    </source>
</evidence>
<dbReference type="Gene3D" id="2.160.10.10">
    <property type="entry name" value="Hexapeptide repeat proteins"/>
    <property type="match status" value="1"/>
</dbReference>
<evidence type="ECO:0000313" key="1">
    <source>
        <dbReference type="EMBL" id="MBB3009933.1"/>
    </source>
</evidence>
<accession>A0A7W4VE41</accession>
<dbReference type="CDD" id="cd04645">
    <property type="entry name" value="LbH_gamma_CA_like"/>
    <property type="match status" value="1"/>
</dbReference>
<dbReference type="SUPFAM" id="SSF51161">
    <property type="entry name" value="Trimeric LpxA-like enzymes"/>
    <property type="match status" value="1"/>
</dbReference>
<dbReference type="RefSeq" id="WP_183300285.1">
    <property type="nucleotide sequence ID" value="NZ_JACHWF010000006.1"/>
</dbReference>